<evidence type="ECO:0000256" key="4">
    <source>
        <dbReference type="ARBA" id="ARBA00022741"/>
    </source>
</evidence>
<feature type="transmembrane region" description="Helical" evidence="8">
    <location>
        <begin position="95"/>
        <end position="117"/>
    </location>
</feature>
<evidence type="ECO:0000313" key="11">
    <source>
        <dbReference type="Proteomes" id="UP001595792"/>
    </source>
</evidence>
<comment type="caution">
    <text evidence="10">The sequence shown here is derived from an EMBL/GenBank/DDBJ whole genome shotgun (WGS) entry which is preliminary data.</text>
</comment>
<keyword evidence="6" id="KW-0051">Antiviral defense</keyword>
<evidence type="ECO:0000256" key="5">
    <source>
        <dbReference type="ARBA" id="ARBA00022989"/>
    </source>
</evidence>
<evidence type="ECO:0000256" key="6">
    <source>
        <dbReference type="ARBA" id="ARBA00023118"/>
    </source>
</evidence>
<gene>
    <name evidence="10" type="ORF">ACFOUY_10140</name>
</gene>
<keyword evidence="4" id="KW-0547">Nucleotide-binding</keyword>
<organism evidence="10 11">
    <name type="scientific">Pedobacter jamesrossensis</name>
    <dbReference type="NCBI Taxonomy" id="1908238"/>
    <lineage>
        <taxon>Bacteria</taxon>
        <taxon>Pseudomonadati</taxon>
        <taxon>Bacteroidota</taxon>
        <taxon>Sphingobacteriia</taxon>
        <taxon>Sphingobacteriales</taxon>
        <taxon>Sphingobacteriaceae</taxon>
        <taxon>Pedobacter</taxon>
    </lineage>
</organism>
<evidence type="ECO:0000256" key="2">
    <source>
        <dbReference type="ARBA" id="ARBA00022475"/>
    </source>
</evidence>
<sequence length="253" mass="29345">MPRNVVYFVRNNQQSYTYYLPINKKARIRTRLKNLHKIQAQLKRFPKFGKKAKSGNQRTLSKIENSEIAEKGVETMFKITATNNQRLTSLADNKAHILITVNSIILSAIISILLRKLEDSSYLIYPTFILLSISLISMIFAILATRPNIPDGRFSHVRSKEQSDNLLFFGNFYRMSLQEYSQGMLKIMYDKKLIYQSLIKDIYGQGIVLGKKYLLLRIAYNVFMFGLIVSVLAFLVVFIWHQSTIPTDLHHQK</sequence>
<feature type="transmembrane region" description="Helical" evidence="8">
    <location>
        <begin position="218"/>
        <end position="240"/>
    </location>
</feature>
<keyword evidence="2" id="KW-1003">Cell membrane</keyword>
<name>A0ABV8NMN1_9SPHI</name>
<keyword evidence="3 8" id="KW-0812">Transmembrane</keyword>
<dbReference type="InterPro" id="IPR043760">
    <property type="entry name" value="PycTM_dom"/>
</dbReference>
<accession>A0ABV8NMN1</accession>
<dbReference type="Proteomes" id="UP001595792">
    <property type="component" value="Unassembled WGS sequence"/>
</dbReference>
<dbReference type="RefSeq" id="WP_378960421.1">
    <property type="nucleotide sequence ID" value="NZ_JBHSBY010000098.1"/>
</dbReference>
<evidence type="ECO:0000313" key="10">
    <source>
        <dbReference type="EMBL" id="MFC4197058.1"/>
    </source>
</evidence>
<evidence type="ECO:0000256" key="8">
    <source>
        <dbReference type="SAM" id="Phobius"/>
    </source>
</evidence>
<evidence type="ECO:0000256" key="3">
    <source>
        <dbReference type="ARBA" id="ARBA00022692"/>
    </source>
</evidence>
<feature type="transmembrane region" description="Helical" evidence="8">
    <location>
        <begin position="123"/>
        <end position="144"/>
    </location>
</feature>
<reference evidence="11" key="1">
    <citation type="journal article" date="2019" name="Int. J. Syst. Evol. Microbiol.">
        <title>The Global Catalogue of Microorganisms (GCM) 10K type strain sequencing project: providing services to taxonomists for standard genome sequencing and annotation.</title>
        <authorList>
            <consortium name="The Broad Institute Genomics Platform"/>
            <consortium name="The Broad Institute Genome Sequencing Center for Infectious Disease"/>
            <person name="Wu L."/>
            <person name="Ma J."/>
        </authorList>
    </citation>
    <scope>NUCLEOTIDE SEQUENCE [LARGE SCALE GENOMIC DNA]</scope>
    <source>
        <strain evidence="11">CCM 8689</strain>
    </source>
</reference>
<protein>
    <submittedName>
        <fullName evidence="10">Pycsar system effector family protein</fullName>
    </submittedName>
</protein>
<feature type="domain" description="Pycsar effector protein" evidence="9">
    <location>
        <begin position="78"/>
        <end position="236"/>
    </location>
</feature>
<keyword evidence="11" id="KW-1185">Reference proteome</keyword>
<evidence type="ECO:0000256" key="7">
    <source>
        <dbReference type="ARBA" id="ARBA00023136"/>
    </source>
</evidence>
<keyword evidence="5 8" id="KW-1133">Transmembrane helix</keyword>
<proteinExistence type="predicted"/>
<evidence type="ECO:0000259" key="9">
    <source>
        <dbReference type="Pfam" id="PF18967"/>
    </source>
</evidence>
<keyword evidence="7 8" id="KW-0472">Membrane</keyword>
<dbReference type="EMBL" id="JBHSBY010000098">
    <property type="protein sequence ID" value="MFC4197058.1"/>
    <property type="molecule type" value="Genomic_DNA"/>
</dbReference>
<comment type="subcellular location">
    <subcellularLocation>
        <location evidence="1">Cell membrane</location>
    </subcellularLocation>
</comment>
<evidence type="ECO:0000256" key="1">
    <source>
        <dbReference type="ARBA" id="ARBA00004236"/>
    </source>
</evidence>
<dbReference type="Pfam" id="PF18967">
    <property type="entry name" value="PycTM"/>
    <property type="match status" value="1"/>
</dbReference>